<keyword evidence="8" id="KW-1185">Reference proteome</keyword>
<dbReference type="Proteomes" id="UP000095280">
    <property type="component" value="Unplaced"/>
</dbReference>
<evidence type="ECO:0000313" key="8">
    <source>
        <dbReference type="Proteomes" id="UP000095280"/>
    </source>
</evidence>
<feature type="repeat" description="ANK" evidence="5">
    <location>
        <begin position="194"/>
        <end position="226"/>
    </location>
</feature>
<dbReference type="Gene3D" id="1.10.510.10">
    <property type="entry name" value="Transferase(Phosphotransferase) domain 1"/>
    <property type="match status" value="1"/>
</dbReference>
<evidence type="ECO:0000256" key="3">
    <source>
        <dbReference type="ARBA" id="ARBA00022777"/>
    </source>
</evidence>
<reference evidence="9" key="1">
    <citation type="submission" date="2016-11" db="UniProtKB">
        <authorList>
            <consortium name="WormBaseParasite"/>
        </authorList>
    </citation>
    <scope>IDENTIFICATION</scope>
</reference>
<accession>A0A1I8G761</accession>
<dbReference type="InterPro" id="IPR011009">
    <property type="entry name" value="Kinase-like_dom_sf"/>
</dbReference>
<evidence type="ECO:0000256" key="5">
    <source>
        <dbReference type="PROSITE-ProRule" id="PRU00023"/>
    </source>
</evidence>
<feature type="domain" description="Protein kinase" evidence="7">
    <location>
        <begin position="304"/>
        <end position="494"/>
    </location>
</feature>
<keyword evidence="1" id="KW-0808">Transferase</keyword>
<dbReference type="PROSITE" id="PS50011">
    <property type="entry name" value="PROTEIN_KINASE_DOM"/>
    <property type="match status" value="1"/>
</dbReference>
<sequence>DQTGNTAAHLAAQRDHLRLLELLPFNAKWLSNQQGATPLMEASRTGSWRCAKHLLHLLRQKAWNNSRRFGNETREELLGQTDADGQTALDLARRSGYKDMAAEIELELRLSVDRSGFIHGLTESEEAIRAELEQLARSGDAMELRRVVTRSNCDLPDARGFTLPMWAAANKELNDPELWARLLQLADATCAAVSGESCLHRAAGSGSPIAANALMDAGASSNSTAQFGLTPLMVAASAERLSNADAVGWVLLSAGSDWTAIERKGRTALNLATKNPYRSDGLVELLSGYDGKGYFDEPIEPPSWSNKILLGRGGFGDVNEVFTDREVRCVAKTLRFPIQLGDDRHVLSEKVNKAVESERNMCLLWHENIVRFMHIAQQEQITVVIFMELLSGQSLERFLQEKPLEEATTRKFCTQICSALEYMHGRQRPVIHRDINCANIIVLADNTRIKLIDFGLSIKLEESVSHYSASAATPKGTLNFMAPELVAPEGLANP</sequence>
<dbReference type="GO" id="GO:0005524">
    <property type="term" value="F:ATP binding"/>
    <property type="evidence" value="ECO:0007669"/>
    <property type="project" value="UniProtKB-UniRule"/>
</dbReference>
<dbReference type="GO" id="GO:0004672">
    <property type="term" value="F:protein kinase activity"/>
    <property type="evidence" value="ECO:0007669"/>
    <property type="project" value="InterPro"/>
</dbReference>
<dbReference type="SMART" id="SM00248">
    <property type="entry name" value="ANK"/>
    <property type="match status" value="6"/>
</dbReference>
<keyword evidence="3" id="KW-0418">Kinase</keyword>
<dbReference type="WBParaSite" id="maker-uti_cns_0000946-snap-gene-1.4-mRNA-1">
    <property type="protein sequence ID" value="maker-uti_cns_0000946-snap-gene-1.4-mRNA-1"/>
    <property type="gene ID" value="maker-uti_cns_0000946-snap-gene-1.4"/>
</dbReference>
<dbReference type="AlphaFoldDB" id="A0A1I8G761"/>
<dbReference type="InterPro" id="IPR036770">
    <property type="entry name" value="Ankyrin_rpt-contain_sf"/>
</dbReference>
<feature type="binding site" evidence="6">
    <location>
        <position position="332"/>
    </location>
    <ligand>
        <name>ATP</name>
        <dbReference type="ChEBI" id="CHEBI:30616"/>
    </ligand>
</feature>
<evidence type="ECO:0000256" key="1">
    <source>
        <dbReference type="ARBA" id="ARBA00022679"/>
    </source>
</evidence>
<dbReference type="Gene3D" id="1.25.40.20">
    <property type="entry name" value="Ankyrin repeat-containing domain"/>
    <property type="match status" value="2"/>
</dbReference>
<dbReference type="InterPro" id="IPR017441">
    <property type="entry name" value="Protein_kinase_ATP_BS"/>
</dbReference>
<evidence type="ECO:0000259" key="7">
    <source>
        <dbReference type="PROSITE" id="PS50011"/>
    </source>
</evidence>
<dbReference type="SUPFAM" id="SSF48403">
    <property type="entry name" value="Ankyrin repeat"/>
    <property type="match status" value="1"/>
</dbReference>
<evidence type="ECO:0000256" key="2">
    <source>
        <dbReference type="ARBA" id="ARBA00022741"/>
    </source>
</evidence>
<keyword evidence="2 6" id="KW-0547">Nucleotide-binding</keyword>
<dbReference type="InterPro" id="IPR000719">
    <property type="entry name" value="Prot_kinase_dom"/>
</dbReference>
<dbReference type="Pfam" id="PF12796">
    <property type="entry name" value="Ank_2"/>
    <property type="match status" value="1"/>
</dbReference>
<keyword evidence="4 6" id="KW-0067">ATP-binding</keyword>
<dbReference type="Pfam" id="PF00069">
    <property type="entry name" value="Pkinase"/>
    <property type="match status" value="1"/>
</dbReference>
<dbReference type="InterPro" id="IPR002110">
    <property type="entry name" value="Ankyrin_rpt"/>
</dbReference>
<dbReference type="PANTHER" id="PTHR48016">
    <property type="entry name" value="MAP KINASE KINASE KINASE SSK2-RELATED-RELATED"/>
    <property type="match status" value="1"/>
</dbReference>
<dbReference type="PANTHER" id="PTHR48016:SF56">
    <property type="entry name" value="MAPKK KINASE"/>
    <property type="match status" value="1"/>
</dbReference>
<evidence type="ECO:0000256" key="6">
    <source>
        <dbReference type="PROSITE-ProRule" id="PRU10141"/>
    </source>
</evidence>
<protein>
    <submittedName>
        <fullName evidence="9">Protein kinase domain-containing protein</fullName>
    </submittedName>
</protein>
<organism evidence="8 9">
    <name type="scientific">Macrostomum lignano</name>
    <dbReference type="NCBI Taxonomy" id="282301"/>
    <lineage>
        <taxon>Eukaryota</taxon>
        <taxon>Metazoa</taxon>
        <taxon>Spiralia</taxon>
        <taxon>Lophotrochozoa</taxon>
        <taxon>Platyhelminthes</taxon>
        <taxon>Rhabditophora</taxon>
        <taxon>Macrostomorpha</taxon>
        <taxon>Macrostomida</taxon>
        <taxon>Macrostomidae</taxon>
        <taxon>Macrostomum</taxon>
    </lineage>
</organism>
<keyword evidence="5" id="KW-0040">ANK repeat</keyword>
<dbReference type="SUPFAM" id="SSF56112">
    <property type="entry name" value="Protein kinase-like (PK-like)"/>
    <property type="match status" value="1"/>
</dbReference>
<dbReference type="PROSITE" id="PS50088">
    <property type="entry name" value="ANK_REPEAT"/>
    <property type="match status" value="1"/>
</dbReference>
<name>A0A1I8G761_9PLAT</name>
<dbReference type="PROSITE" id="PS00107">
    <property type="entry name" value="PROTEIN_KINASE_ATP"/>
    <property type="match status" value="1"/>
</dbReference>
<dbReference type="InterPro" id="IPR050538">
    <property type="entry name" value="MAP_kinase_kinase_kinase"/>
</dbReference>
<evidence type="ECO:0000313" key="9">
    <source>
        <dbReference type="WBParaSite" id="maker-uti_cns_0000946-snap-gene-1.4-mRNA-1"/>
    </source>
</evidence>
<proteinExistence type="predicted"/>
<evidence type="ECO:0000256" key="4">
    <source>
        <dbReference type="ARBA" id="ARBA00022840"/>
    </source>
</evidence>